<organism evidence="1 2">
    <name type="scientific">Dolichospermum heterosporum TAC447</name>
    <dbReference type="NCBI Taxonomy" id="747523"/>
    <lineage>
        <taxon>Bacteria</taxon>
        <taxon>Bacillati</taxon>
        <taxon>Cyanobacteriota</taxon>
        <taxon>Cyanophyceae</taxon>
        <taxon>Nostocales</taxon>
        <taxon>Aphanizomenonaceae</taxon>
        <taxon>Dolichospermum</taxon>
        <taxon>Dolichospermum heterosporum</taxon>
    </lineage>
</organism>
<accession>A0ABY5LW26</accession>
<name>A0ABY5LW26_9CYAN</name>
<dbReference type="Proteomes" id="UP001057561">
    <property type="component" value="Chromosome"/>
</dbReference>
<gene>
    <name evidence="1" type="ORF">NG743_03860</name>
</gene>
<reference evidence="1" key="1">
    <citation type="submission" date="2022-06" db="EMBL/GenBank/DDBJ databases">
        <title>Nostosin G and Spiroidesin B from the Cyanobacterium Dolichospermum sp. NIES-1697.</title>
        <authorList>
            <person name="Phan C.-S."/>
            <person name="Mehjabin J.J."/>
            <person name="Anas A.R.J."/>
            <person name="Hayasaka M."/>
            <person name="Onoki R."/>
            <person name="Wang J."/>
            <person name="Umezawa T."/>
            <person name="Washio K."/>
            <person name="Morikawa M."/>
            <person name="Okino T."/>
        </authorList>
    </citation>
    <scope>NUCLEOTIDE SEQUENCE</scope>
    <source>
        <strain evidence="1">NIES-1697</strain>
    </source>
</reference>
<dbReference type="EMBL" id="CP099464">
    <property type="protein sequence ID" value="UUO16193.1"/>
    <property type="molecule type" value="Genomic_DNA"/>
</dbReference>
<dbReference type="RefSeq" id="WP_257121547.1">
    <property type="nucleotide sequence ID" value="NZ_CP099464.1"/>
</dbReference>
<evidence type="ECO:0000313" key="1">
    <source>
        <dbReference type="EMBL" id="UUO16193.1"/>
    </source>
</evidence>
<evidence type="ECO:0000313" key="2">
    <source>
        <dbReference type="Proteomes" id="UP001057561"/>
    </source>
</evidence>
<sequence>MFSNVGEPKNLTPLSERQRRLVIFGGTLPRSRVYQQSLLALQRTCQELEIEEILDIGSPLKFEVQPINGIPVTCLGIKSSQEISNILSSSLVGFFNYHTDYLSKSGIFAAYCSHKLLPIGVWYKGKDADGLQAGKHYWLADRNDHTLNLLEGQVVADNAFTWYQQHQLSVQASIFASYLPINRLCSE</sequence>
<keyword evidence="2" id="KW-1185">Reference proteome</keyword>
<protein>
    <submittedName>
        <fullName evidence="1">Uncharacterized protein</fullName>
    </submittedName>
</protein>
<proteinExistence type="predicted"/>